<dbReference type="PROSITE" id="PS50893">
    <property type="entry name" value="ABC_TRANSPORTER_2"/>
    <property type="match status" value="1"/>
</dbReference>
<dbReference type="CDD" id="cd03293">
    <property type="entry name" value="ABC_NrtD_SsuB_transporters"/>
    <property type="match status" value="1"/>
</dbReference>
<reference evidence="8 9" key="1">
    <citation type="journal article" date="2020" name="Syst. Appl. Microbiol.">
        <title>Arthrospiribacter ruber gen. nov., sp. nov., a novel bacterium isolated from Arthrospira cultures.</title>
        <authorList>
            <person name="Waleron M."/>
            <person name="Misztak A."/>
            <person name="Waleron M.M."/>
            <person name="Furmaniak M."/>
            <person name="Mrozik A."/>
            <person name="Waleron K."/>
        </authorList>
    </citation>
    <scope>NUCLEOTIDE SEQUENCE [LARGE SCALE GENOMIC DNA]</scope>
    <source>
        <strain evidence="8 9">DPMB0001</strain>
    </source>
</reference>
<evidence type="ECO:0000256" key="1">
    <source>
        <dbReference type="ARBA" id="ARBA00004202"/>
    </source>
</evidence>
<keyword evidence="3" id="KW-1003">Cell membrane</keyword>
<dbReference type="SMART" id="SM00382">
    <property type="entry name" value="AAA"/>
    <property type="match status" value="1"/>
</dbReference>
<dbReference type="PANTHER" id="PTHR42788:SF7">
    <property type="entry name" value="NITRATE ABC TRANSPORTER ATP-BINDING PROTEIN"/>
    <property type="match status" value="1"/>
</dbReference>
<dbReference type="Pfam" id="PF00005">
    <property type="entry name" value="ABC_tran"/>
    <property type="match status" value="1"/>
</dbReference>
<dbReference type="InterPro" id="IPR017871">
    <property type="entry name" value="ABC_transporter-like_CS"/>
</dbReference>
<sequence>MMTPTNNNPKKLLEVTQLQKQYTNNGATNVIFDGLDLTVYENEFVAILGHSGSGKSTLLRMIAGLESVSGGSIVLEDKEIKKPGKERMMIFQNYALLPWLTVFENIKLAVDEVMPHMSEQQKQDHVSEHIAMVHLEAAANKKPSELSGGMKQRVGIARALAVQPLLLLMDEPLGALDPFTRAKLQDQILELYYKRHQTIILVTHDVEEALLMADRIIILKAEEVASIGKVIEVPFEHPRDRVKLREHPEFNELKNQTLKLMEAYFEQMQVGS</sequence>
<dbReference type="AlphaFoldDB" id="A0A951MD15"/>
<name>A0A951MD15_9BACT</name>
<organism evidence="8 9">
    <name type="scientific">Arthrospiribacter ruber</name>
    <dbReference type="NCBI Taxonomy" id="2487934"/>
    <lineage>
        <taxon>Bacteria</taxon>
        <taxon>Pseudomonadati</taxon>
        <taxon>Bacteroidota</taxon>
        <taxon>Cytophagia</taxon>
        <taxon>Cytophagales</taxon>
        <taxon>Cyclobacteriaceae</taxon>
        <taxon>Arthrospiribacter</taxon>
    </lineage>
</organism>
<dbReference type="InterPro" id="IPR050166">
    <property type="entry name" value="ABC_transporter_ATP-bind"/>
</dbReference>
<evidence type="ECO:0000313" key="8">
    <source>
        <dbReference type="EMBL" id="MBW3470006.1"/>
    </source>
</evidence>
<dbReference type="GO" id="GO:0016887">
    <property type="term" value="F:ATP hydrolysis activity"/>
    <property type="evidence" value="ECO:0007669"/>
    <property type="project" value="InterPro"/>
</dbReference>
<dbReference type="InterPro" id="IPR005890">
    <property type="entry name" value="NO3_transporter_ATP-bd-like"/>
</dbReference>
<comment type="caution">
    <text evidence="8">The sequence shown here is derived from an EMBL/GenBank/DDBJ whole genome shotgun (WGS) entry which is preliminary data.</text>
</comment>
<dbReference type="GO" id="GO:0005524">
    <property type="term" value="F:ATP binding"/>
    <property type="evidence" value="ECO:0007669"/>
    <property type="project" value="UniProtKB-KW"/>
</dbReference>
<dbReference type="NCBIfam" id="TIGR01184">
    <property type="entry name" value="ntrCD"/>
    <property type="match status" value="1"/>
</dbReference>
<evidence type="ECO:0000256" key="3">
    <source>
        <dbReference type="ARBA" id="ARBA00022475"/>
    </source>
</evidence>
<evidence type="ECO:0000259" key="7">
    <source>
        <dbReference type="PROSITE" id="PS50893"/>
    </source>
</evidence>
<keyword evidence="5 8" id="KW-0067">ATP-binding</keyword>
<evidence type="ECO:0000256" key="5">
    <source>
        <dbReference type="ARBA" id="ARBA00022840"/>
    </source>
</evidence>
<dbReference type="GO" id="GO:0015112">
    <property type="term" value="F:nitrate transmembrane transporter activity"/>
    <property type="evidence" value="ECO:0007669"/>
    <property type="project" value="InterPro"/>
</dbReference>
<dbReference type="GO" id="GO:0005886">
    <property type="term" value="C:plasma membrane"/>
    <property type="evidence" value="ECO:0007669"/>
    <property type="project" value="UniProtKB-SubCell"/>
</dbReference>
<evidence type="ECO:0000256" key="4">
    <source>
        <dbReference type="ARBA" id="ARBA00022741"/>
    </source>
</evidence>
<dbReference type="RefSeq" id="WP_219293505.1">
    <property type="nucleotide sequence ID" value="NZ_RPHB01000010.1"/>
</dbReference>
<dbReference type="PROSITE" id="PS00211">
    <property type="entry name" value="ABC_TRANSPORTER_1"/>
    <property type="match status" value="1"/>
</dbReference>
<keyword evidence="2" id="KW-0813">Transport</keyword>
<dbReference type="PANTHER" id="PTHR42788">
    <property type="entry name" value="TAURINE IMPORT ATP-BINDING PROTEIN-RELATED"/>
    <property type="match status" value="1"/>
</dbReference>
<evidence type="ECO:0000256" key="2">
    <source>
        <dbReference type="ARBA" id="ARBA00022448"/>
    </source>
</evidence>
<keyword evidence="6" id="KW-0472">Membrane</keyword>
<feature type="domain" description="ABC transporter" evidence="7">
    <location>
        <begin position="13"/>
        <end position="246"/>
    </location>
</feature>
<accession>A0A951MD15</accession>
<comment type="subcellular location">
    <subcellularLocation>
        <location evidence="1">Cell membrane</location>
        <topology evidence="1">Peripheral membrane protein</topology>
    </subcellularLocation>
</comment>
<dbReference type="InterPro" id="IPR003593">
    <property type="entry name" value="AAA+_ATPase"/>
</dbReference>
<keyword evidence="4" id="KW-0547">Nucleotide-binding</keyword>
<keyword evidence="9" id="KW-1185">Reference proteome</keyword>
<gene>
    <name evidence="8" type="ORF">EGN73_19605</name>
</gene>
<dbReference type="EMBL" id="RPHB01000010">
    <property type="protein sequence ID" value="MBW3470006.1"/>
    <property type="molecule type" value="Genomic_DNA"/>
</dbReference>
<proteinExistence type="predicted"/>
<evidence type="ECO:0000256" key="6">
    <source>
        <dbReference type="ARBA" id="ARBA00023136"/>
    </source>
</evidence>
<dbReference type="Proteomes" id="UP000727490">
    <property type="component" value="Unassembled WGS sequence"/>
</dbReference>
<evidence type="ECO:0000313" key="9">
    <source>
        <dbReference type="Proteomes" id="UP000727490"/>
    </source>
</evidence>
<dbReference type="InterPro" id="IPR003439">
    <property type="entry name" value="ABC_transporter-like_ATP-bd"/>
</dbReference>
<protein>
    <submittedName>
        <fullName evidence="8">ABC transporter ATP-binding protein</fullName>
    </submittedName>
</protein>